<dbReference type="GO" id="GO:0016740">
    <property type="term" value="F:transferase activity"/>
    <property type="evidence" value="ECO:0007669"/>
    <property type="project" value="UniProtKB-KW"/>
</dbReference>
<evidence type="ECO:0000256" key="3">
    <source>
        <dbReference type="ARBA" id="ARBA00022528"/>
    </source>
</evidence>
<dbReference type="Gene3D" id="1.10.3460.10">
    <property type="entry name" value="Chlorophyll a/b binding protein domain"/>
    <property type="match status" value="1"/>
</dbReference>
<dbReference type="GO" id="GO:0009507">
    <property type="term" value="C:chloroplast"/>
    <property type="evidence" value="ECO:0007669"/>
    <property type="project" value="UniProtKB-SubCell"/>
</dbReference>
<keyword evidence="11" id="KW-1185">Reference proteome</keyword>
<dbReference type="EMBL" id="JALLPB020000360">
    <property type="protein sequence ID" value="KAL3809975.1"/>
    <property type="molecule type" value="Genomic_DNA"/>
</dbReference>
<dbReference type="PANTHER" id="PTHR31469">
    <property type="entry name" value="OS07G0633600 PROTEIN"/>
    <property type="match status" value="1"/>
</dbReference>
<dbReference type="Pfam" id="PF00504">
    <property type="entry name" value="Chloroa_b-bind"/>
    <property type="match status" value="1"/>
</dbReference>
<dbReference type="Pfam" id="PF10250">
    <property type="entry name" value="O-FucT"/>
    <property type="match status" value="1"/>
</dbReference>
<keyword evidence="3" id="KW-0150">Chloroplast</keyword>
<dbReference type="InterPro" id="IPR019378">
    <property type="entry name" value="GDP-Fuc_O-FucTrfase"/>
</dbReference>
<evidence type="ECO:0000256" key="8">
    <source>
        <dbReference type="ARBA" id="ARBA00023277"/>
    </source>
</evidence>
<keyword evidence="6" id="KW-0437">Light-harvesting polypeptide</keyword>
<dbReference type="SUPFAM" id="SSF103511">
    <property type="entry name" value="Chlorophyll a-b binding protein"/>
    <property type="match status" value="1"/>
</dbReference>
<keyword evidence="5" id="KW-0808">Transferase</keyword>
<dbReference type="Proteomes" id="UP001530377">
    <property type="component" value="Unassembled WGS sequence"/>
</dbReference>
<feature type="region of interest" description="Disordered" evidence="9">
    <location>
        <begin position="174"/>
        <end position="197"/>
    </location>
</feature>
<proteinExistence type="inferred from homology"/>
<evidence type="ECO:0000313" key="10">
    <source>
        <dbReference type="EMBL" id="KAL3809975.1"/>
    </source>
</evidence>
<evidence type="ECO:0000256" key="6">
    <source>
        <dbReference type="ARBA" id="ARBA00023243"/>
    </source>
</evidence>
<keyword evidence="4" id="KW-0934">Plastid</keyword>
<comment type="similarity">
    <text evidence="2">Belongs to the fucoxanthin chlorophyll protein family.</text>
</comment>
<dbReference type="Gene3D" id="3.40.50.11350">
    <property type="match status" value="1"/>
</dbReference>
<evidence type="ECO:0000256" key="7">
    <source>
        <dbReference type="ARBA" id="ARBA00023253"/>
    </source>
</evidence>
<name>A0ABD3RAE9_9STRA</name>
<feature type="compositionally biased region" description="Basic and acidic residues" evidence="9">
    <location>
        <begin position="53"/>
        <end position="74"/>
    </location>
</feature>
<feature type="compositionally biased region" description="Basic residues" evidence="9">
    <location>
        <begin position="84"/>
        <end position="93"/>
    </location>
</feature>
<dbReference type="PANTHER" id="PTHR31469:SF8">
    <property type="entry name" value="OS07G0641000 PROTEIN"/>
    <property type="match status" value="1"/>
</dbReference>
<evidence type="ECO:0000256" key="1">
    <source>
        <dbReference type="ARBA" id="ARBA00004229"/>
    </source>
</evidence>
<organism evidence="10 11">
    <name type="scientific">Cyclostephanos tholiformis</name>
    <dbReference type="NCBI Taxonomy" id="382380"/>
    <lineage>
        <taxon>Eukaryota</taxon>
        <taxon>Sar</taxon>
        <taxon>Stramenopiles</taxon>
        <taxon>Ochrophyta</taxon>
        <taxon>Bacillariophyta</taxon>
        <taxon>Coscinodiscophyceae</taxon>
        <taxon>Thalassiosirophycidae</taxon>
        <taxon>Stephanodiscales</taxon>
        <taxon>Stephanodiscaceae</taxon>
        <taxon>Cyclostephanos</taxon>
    </lineage>
</organism>
<keyword evidence="8" id="KW-0119">Carbohydrate metabolism</keyword>
<dbReference type="GO" id="GO:0006004">
    <property type="term" value="P:fucose metabolic process"/>
    <property type="evidence" value="ECO:0007669"/>
    <property type="project" value="UniProtKB-KW"/>
</dbReference>
<gene>
    <name evidence="10" type="ORF">ACHAXA_007751</name>
</gene>
<dbReference type="CDD" id="cd11296">
    <property type="entry name" value="O-FucT_like"/>
    <property type="match status" value="1"/>
</dbReference>
<keyword evidence="7" id="KW-0294">Fucose metabolism</keyword>
<sequence length="812" mass="89373">MPSRDAGGTLNRKEEKFLRAIDRLARIRERGGWGGGNDHRDEGGGSSISDVGDGWRDIAVDRGVGRTSENESGGKETAGAAGARGRRDRRGKGAHANNNATIIITEEDVRGRTFGYIPITGHERTQLDRGVSGLPSSLTPALVGARRGLINCQDDSNYNDLAYWNDPQGDIDASFVSPFDPRSSTRGSSPGGDGGRRYVTFEPDRGGWNNIRMSLEIVMVFAAATGRTLVLPPDTPFYLLSKGGKPGGKEGNKRHHGFADFLNLDHPELRKRLDMLTMTEFLELEGSGGVTAGLFELPGGSEGTKIRNAAEQCYYIAKSDRPCDAVYEFLRVHAYVPDIQAGRECLIFDDPSNRLGVGGGGTENGGIGYDNLPDDEMRRQVDDFCDGRNPVFFGDTELASSRLVHFHAGEKEHRLLNHFYTFLFFTDVKVDHHYKRFVRDFLHYPDEVFCAAGRVIQSLEEESVKLSSSASSGKPSYSSMHVRRGDFQYKKVKITAQDWYDNTRELFTDNELIFIATDEKSKEFFKPLAEHYNLRFLSDYAESAGLDKLDPNLMGMIDSIIASRGRLFVGTWFSTFTGYITVPAFSLSWNSALRMSEVPIEPTAESSPVVAALPAQSQSLPFLPRPVFLDGTLAGDVGFDPLGFAKSESDLMNYREAEIKHARLAMLAAAGWPLSELFDKKIATVLGMDPLLDSADRVPSLLNGGLGKVSPAYWVGALGFAAIVEVLGSLRMKSEKSIPGDFGLRLGYPSEEAGQQRMQLAEVKNGRLAMIAIFGFAIQEFVSKQGVINETPLFFFPIIETLHKYANSGYIQ</sequence>
<feature type="region of interest" description="Disordered" evidence="9">
    <location>
        <begin position="28"/>
        <end position="94"/>
    </location>
</feature>
<evidence type="ECO:0000256" key="2">
    <source>
        <dbReference type="ARBA" id="ARBA00005933"/>
    </source>
</evidence>
<accession>A0ABD3RAE9</accession>
<protein>
    <submittedName>
        <fullName evidence="10">Uncharacterized protein</fullName>
    </submittedName>
</protein>
<dbReference type="AlphaFoldDB" id="A0ABD3RAE9"/>
<dbReference type="Gene3D" id="3.40.50.11340">
    <property type="match status" value="1"/>
</dbReference>
<evidence type="ECO:0000256" key="9">
    <source>
        <dbReference type="SAM" id="MobiDB-lite"/>
    </source>
</evidence>
<comment type="caution">
    <text evidence="10">The sequence shown here is derived from an EMBL/GenBank/DDBJ whole genome shotgun (WGS) entry which is preliminary data.</text>
</comment>
<evidence type="ECO:0000313" key="11">
    <source>
        <dbReference type="Proteomes" id="UP001530377"/>
    </source>
</evidence>
<evidence type="ECO:0000256" key="5">
    <source>
        <dbReference type="ARBA" id="ARBA00022679"/>
    </source>
</evidence>
<reference evidence="10 11" key="1">
    <citation type="submission" date="2024-10" db="EMBL/GenBank/DDBJ databases">
        <title>Updated reference genomes for cyclostephanoid diatoms.</title>
        <authorList>
            <person name="Roberts W.R."/>
            <person name="Alverson A.J."/>
        </authorList>
    </citation>
    <scope>NUCLEOTIDE SEQUENCE [LARGE SCALE GENOMIC DNA]</scope>
    <source>
        <strain evidence="10 11">AJA228-03</strain>
    </source>
</reference>
<evidence type="ECO:0000256" key="4">
    <source>
        <dbReference type="ARBA" id="ARBA00022640"/>
    </source>
</evidence>
<dbReference type="FunFam" id="3.40.50.11350:FF:000014">
    <property type="entry name" value="Uncharacterized protein"/>
    <property type="match status" value="1"/>
</dbReference>
<dbReference type="GO" id="GO:0030076">
    <property type="term" value="C:light-harvesting complex"/>
    <property type="evidence" value="ECO:0007669"/>
    <property type="project" value="UniProtKB-KW"/>
</dbReference>
<dbReference type="InterPro" id="IPR022796">
    <property type="entry name" value="Chloroa_b-bind"/>
</dbReference>
<comment type="subcellular location">
    <subcellularLocation>
        <location evidence="1">Plastid</location>
        <location evidence="1">Chloroplast</location>
    </subcellularLocation>
</comment>
<feature type="compositionally biased region" description="Basic and acidic residues" evidence="9">
    <location>
        <begin position="28"/>
        <end position="43"/>
    </location>
</feature>